<protein>
    <submittedName>
        <fullName evidence="2">Uncharacterized protein</fullName>
    </submittedName>
</protein>
<comment type="caution">
    <text evidence="2">The sequence shown here is derived from an EMBL/GenBank/DDBJ whole genome shotgun (WGS) entry which is preliminary data.</text>
</comment>
<name>A0A9W7W074_9PEZI</name>
<keyword evidence="1" id="KW-0732">Signal</keyword>
<feature type="signal peptide" evidence="1">
    <location>
        <begin position="1"/>
        <end position="18"/>
    </location>
</feature>
<gene>
    <name evidence="2" type="ORF">Tdes44962_MAKER10224</name>
</gene>
<reference evidence="2 3" key="1">
    <citation type="journal article" date="2018" name="IMA Fungus">
        <title>IMA Genome-F 10: Nine draft genome sequences of Claviceps purpurea s.lat., including C. arundinis, C. humidiphila, and C. cf. spartinae, pseudomolecules for the pitch canker pathogen Fusarium circinatum, draft genome of Davidsoniella eucalypti, Grosmannia galeiformis, Quambalaria eucalypti, and Teratosphaeria destructans.</title>
        <authorList>
            <person name="Wingfield B.D."/>
            <person name="Liu M."/>
            <person name="Nguyen H.D."/>
            <person name="Lane F.A."/>
            <person name="Morgan S.W."/>
            <person name="De Vos L."/>
            <person name="Wilken P.M."/>
            <person name="Duong T.A."/>
            <person name="Aylward J."/>
            <person name="Coetzee M.P."/>
            <person name="Dadej K."/>
            <person name="De Beer Z.W."/>
            <person name="Findlay W."/>
            <person name="Havenga M."/>
            <person name="Kolarik M."/>
            <person name="Menzies J.G."/>
            <person name="Naidoo K."/>
            <person name="Pochopski O."/>
            <person name="Shoukouhi P."/>
            <person name="Santana Q.C."/>
            <person name="Seifert K.A."/>
            <person name="Soal N."/>
            <person name="Steenkamp E.T."/>
            <person name="Tatham C.T."/>
            <person name="van der Nest M.A."/>
            <person name="Wingfield M.J."/>
        </authorList>
    </citation>
    <scope>NUCLEOTIDE SEQUENCE [LARGE SCALE GENOMIC DNA]</scope>
    <source>
        <strain evidence="2">CMW44962</strain>
    </source>
</reference>
<keyword evidence="3" id="KW-1185">Reference proteome</keyword>
<evidence type="ECO:0000313" key="3">
    <source>
        <dbReference type="Proteomes" id="UP001138500"/>
    </source>
</evidence>
<dbReference type="Proteomes" id="UP001138500">
    <property type="component" value="Unassembled WGS sequence"/>
</dbReference>
<dbReference type="AlphaFoldDB" id="A0A9W7W074"/>
<evidence type="ECO:0000313" key="2">
    <source>
        <dbReference type="EMBL" id="KAH9824579.1"/>
    </source>
</evidence>
<dbReference type="OrthoDB" id="10439239at2759"/>
<dbReference type="EMBL" id="RIBY02002139">
    <property type="protein sequence ID" value="KAH9824579.1"/>
    <property type="molecule type" value="Genomic_DNA"/>
</dbReference>
<proteinExistence type="predicted"/>
<feature type="chain" id="PRO_5040802905" evidence="1">
    <location>
        <begin position="19"/>
        <end position="108"/>
    </location>
</feature>
<organism evidence="2 3">
    <name type="scientific">Teratosphaeria destructans</name>
    <dbReference type="NCBI Taxonomy" id="418781"/>
    <lineage>
        <taxon>Eukaryota</taxon>
        <taxon>Fungi</taxon>
        <taxon>Dikarya</taxon>
        <taxon>Ascomycota</taxon>
        <taxon>Pezizomycotina</taxon>
        <taxon>Dothideomycetes</taxon>
        <taxon>Dothideomycetidae</taxon>
        <taxon>Mycosphaerellales</taxon>
        <taxon>Teratosphaeriaceae</taxon>
        <taxon>Teratosphaeria</taxon>
    </lineage>
</organism>
<sequence length="108" mass="11373">MFSKLLITASALATAATAATIHVDNHCGFDLYLTSAFGSARHRRTIYGDPLKADGFRLDSAGNGYDIVSPKDRQGELEHAYTPSNPNGNGAVFTDSTGGDFTLALCSS</sequence>
<accession>A0A9W7W074</accession>
<evidence type="ECO:0000256" key="1">
    <source>
        <dbReference type="SAM" id="SignalP"/>
    </source>
</evidence>
<reference evidence="2 3" key="2">
    <citation type="journal article" date="2021" name="Curr. Genet.">
        <title>Genetic response to nitrogen starvation in the aggressive Eucalyptus foliar pathogen Teratosphaeria destructans.</title>
        <authorList>
            <person name="Havenga M."/>
            <person name="Wingfield B.D."/>
            <person name="Wingfield M.J."/>
            <person name="Dreyer L.L."/>
            <person name="Roets F."/>
            <person name="Aylward J."/>
        </authorList>
    </citation>
    <scope>NUCLEOTIDE SEQUENCE [LARGE SCALE GENOMIC DNA]</scope>
    <source>
        <strain evidence="2">CMW44962</strain>
    </source>
</reference>